<proteinExistence type="predicted"/>
<comment type="caution">
    <text evidence="2">The sequence shown here is derived from an EMBL/GenBank/DDBJ whole genome shotgun (WGS) entry which is preliminary data.</text>
</comment>
<keyword evidence="1" id="KW-1133">Transmembrane helix</keyword>
<organism evidence="2">
    <name type="scientific">marine sediment metagenome</name>
    <dbReference type="NCBI Taxonomy" id="412755"/>
    <lineage>
        <taxon>unclassified sequences</taxon>
        <taxon>metagenomes</taxon>
        <taxon>ecological metagenomes</taxon>
    </lineage>
</organism>
<keyword evidence="1" id="KW-0472">Membrane</keyword>
<dbReference type="EMBL" id="BARS01024820">
    <property type="protein sequence ID" value="GAG12162.1"/>
    <property type="molecule type" value="Genomic_DNA"/>
</dbReference>
<evidence type="ECO:0000256" key="1">
    <source>
        <dbReference type="SAM" id="Phobius"/>
    </source>
</evidence>
<sequence length="110" mass="12758">MEELLEQIGKTLGVEKSEEMSTAEILEILCQIALALLIIFIMANILFMARAKAEIEEAKGRQIVLEGENRRFRRGNPNIEKYEIKVEEKQKLELMLALDEIERFHRNDLG</sequence>
<dbReference type="AlphaFoldDB" id="X0VLT9"/>
<feature type="transmembrane region" description="Helical" evidence="1">
    <location>
        <begin position="25"/>
        <end position="49"/>
    </location>
</feature>
<evidence type="ECO:0000313" key="2">
    <source>
        <dbReference type="EMBL" id="GAG12162.1"/>
    </source>
</evidence>
<feature type="non-terminal residue" evidence="2">
    <location>
        <position position="110"/>
    </location>
</feature>
<name>X0VLT9_9ZZZZ</name>
<gene>
    <name evidence="2" type="ORF">S01H1_39341</name>
</gene>
<accession>X0VLT9</accession>
<keyword evidence="1" id="KW-0812">Transmembrane</keyword>
<protein>
    <submittedName>
        <fullName evidence="2">Uncharacterized protein</fullName>
    </submittedName>
</protein>
<reference evidence="2" key="1">
    <citation type="journal article" date="2014" name="Front. Microbiol.">
        <title>High frequency of phylogenetically diverse reductive dehalogenase-homologous genes in deep subseafloor sedimentary metagenomes.</title>
        <authorList>
            <person name="Kawai M."/>
            <person name="Futagami T."/>
            <person name="Toyoda A."/>
            <person name="Takaki Y."/>
            <person name="Nishi S."/>
            <person name="Hori S."/>
            <person name="Arai W."/>
            <person name="Tsubouchi T."/>
            <person name="Morono Y."/>
            <person name="Uchiyama I."/>
            <person name="Ito T."/>
            <person name="Fujiyama A."/>
            <person name="Inagaki F."/>
            <person name="Takami H."/>
        </authorList>
    </citation>
    <scope>NUCLEOTIDE SEQUENCE</scope>
    <source>
        <strain evidence="2">Expedition CK06-06</strain>
    </source>
</reference>